<organism evidence="1">
    <name type="scientific">Anopheles funestus</name>
    <name type="common">African malaria mosquito</name>
    <dbReference type="NCBI Taxonomy" id="62324"/>
    <lineage>
        <taxon>Eukaryota</taxon>
        <taxon>Metazoa</taxon>
        <taxon>Ecdysozoa</taxon>
        <taxon>Arthropoda</taxon>
        <taxon>Hexapoda</taxon>
        <taxon>Insecta</taxon>
        <taxon>Pterygota</taxon>
        <taxon>Neoptera</taxon>
        <taxon>Endopterygota</taxon>
        <taxon>Diptera</taxon>
        <taxon>Nematocera</taxon>
        <taxon>Culicoidea</taxon>
        <taxon>Culicidae</taxon>
        <taxon>Anophelinae</taxon>
        <taxon>Anopheles</taxon>
    </lineage>
</organism>
<evidence type="ECO:0008006" key="2">
    <source>
        <dbReference type="Google" id="ProtNLM"/>
    </source>
</evidence>
<proteinExistence type="predicted"/>
<protein>
    <recommendedName>
        <fullName evidence="2">DUF5641 domain-containing protein</fullName>
    </recommendedName>
</protein>
<sequence length="58" mass="6884">MKADIAVRQCKDGDRLRVRDFLSQNKWKFGVIAEKDGRLRYAVRLDDGRIWGRHIQII</sequence>
<accession>A0A182S0H0</accession>
<dbReference type="VEuPathDB" id="VectorBase:AFUN014006"/>
<evidence type="ECO:0000313" key="1">
    <source>
        <dbReference type="EnsemblMetazoa" id="AFUN014006-PA"/>
    </source>
</evidence>
<name>A0A182S0H0_ANOFN</name>
<reference evidence="1" key="1">
    <citation type="submission" date="2020-05" db="UniProtKB">
        <authorList>
            <consortium name="EnsemblMetazoa"/>
        </authorList>
    </citation>
    <scope>IDENTIFICATION</scope>
    <source>
        <strain evidence="1">FUMOZ</strain>
    </source>
</reference>
<dbReference type="AlphaFoldDB" id="A0A182S0H0"/>
<dbReference type="EnsemblMetazoa" id="AFUN014006-RA">
    <property type="protein sequence ID" value="AFUN014006-PA"/>
    <property type="gene ID" value="AFUN014006"/>
</dbReference>